<comment type="caution">
    <text evidence="2">The sequence shown here is derived from an EMBL/GenBank/DDBJ whole genome shotgun (WGS) entry which is preliminary data.</text>
</comment>
<proteinExistence type="predicted"/>
<keyword evidence="3" id="KW-1185">Reference proteome</keyword>
<dbReference type="EMBL" id="JAMKOV010000002">
    <property type="protein sequence ID" value="KAI8043315.1"/>
    <property type="molecule type" value="Genomic_DNA"/>
</dbReference>
<evidence type="ECO:0000313" key="2">
    <source>
        <dbReference type="EMBL" id="KAI8043315.1"/>
    </source>
</evidence>
<gene>
    <name evidence="2" type="ORF">M5D96_004644</name>
</gene>
<evidence type="ECO:0008006" key="4">
    <source>
        <dbReference type="Google" id="ProtNLM"/>
    </source>
</evidence>
<accession>A0A9P9YUD3</accession>
<organism evidence="2 3">
    <name type="scientific">Drosophila gunungcola</name>
    <name type="common">fruit fly</name>
    <dbReference type="NCBI Taxonomy" id="103775"/>
    <lineage>
        <taxon>Eukaryota</taxon>
        <taxon>Metazoa</taxon>
        <taxon>Ecdysozoa</taxon>
        <taxon>Arthropoda</taxon>
        <taxon>Hexapoda</taxon>
        <taxon>Insecta</taxon>
        <taxon>Pterygota</taxon>
        <taxon>Neoptera</taxon>
        <taxon>Endopterygota</taxon>
        <taxon>Diptera</taxon>
        <taxon>Brachycera</taxon>
        <taxon>Muscomorpha</taxon>
        <taxon>Ephydroidea</taxon>
        <taxon>Drosophilidae</taxon>
        <taxon>Drosophila</taxon>
        <taxon>Sophophora</taxon>
    </lineage>
</organism>
<dbReference type="AlphaFoldDB" id="A0A9P9YUD3"/>
<sequence>MARGVVDGWIAGWLAGLLTAPSVRQSAGTFSPPSGQVAFSGALPPRPLVLRTPHSNHYPRPHLHHLMGPILGTQATTVAAKEKKN</sequence>
<evidence type="ECO:0000256" key="1">
    <source>
        <dbReference type="SAM" id="SignalP"/>
    </source>
</evidence>
<name>A0A9P9YUD3_9MUSC</name>
<keyword evidence="1" id="KW-0732">Signal</keyword>
<dbReference type="Proteomes" id="UP001059596">
    <property type="component" value="Unassembled WGS sequence"/>
</dbReference>
<evidence type="ECO:0000313" key="3">
    <source>
        <dbReference type="Proteomes" id="UP001059596"/>
    </source>
</evidence>
<protein>
    <recommendedName>
        <fullName evidence="4">Secreted protein</fullName>
    </recommendedName>
</protein>
<reference evidence="2" key="1">
    <citation type="journal article" date="2023" name="Genome Biol. Evol.">
        <title>Long-read-based Genome Assembly of Drosophila gunungcola Reveals Fewer Chemosensory Genes in Flower-breeding Species.</title>
        <authorList>
            <person name="Negi A."/>
            <person name="Liao B.Y."/>
            <person name="Yeh S.D."/>
        </authorList>
    </citation>
    <scope>NUCLEOTIDE SEQUENCE</scope>
    <source>
        <strain evidence="2">Sukarami</strain>
    </source>
</reference>
<feature type="chain" id="PRO_5040444252" description="Secreted protein" evidence="1">
    <location>
        <begin position="26"/>
        <end position="85"/>
    </location>
</feature>
<feature type="signal peptide" evidence="1">
    <location>
        <begin position="1"/>
        <end position="25"/>
    </location>
</feature>